<feature type="transmembrane region" description="Helical" evidence="1">
    <location>
        <begin position="216"/>
        <end position="235"/>
    </location>
</feature>
<organism evidence="2 3">
    <name type="scientific">Chitinasiproducens palmae</name>
    <dbReference type="NCBI Taxonomy" id="1770053"/>
    <lineage>
        <taxon>Bacteria</taxon>
        <taxon>Pseudomonadati</taxon>
        <taxon>Pseudomonadota</taxon>
        <taxon>Betaproteobacteria</taxon>
        <taxon>Burkholderiales</taxon>
        <taxon>Burkholderiaceae</taxon>
        <taxon>Chitinasiproducens</taxon>
    </lineage>
</organism>
<evidence type="ECO:0000313" key="2">
    <source>
        <dbReference type="EMBL" id="SDV47567.1"/>
    </source>
</evidence>
<dbReference type="GO" id="GO:0016740">
    <property type="term" value="F:transferase activity"/>
    <property type="evidence" value="ECO:0007669"/>
    <property type="project" value="UniProtKB-KW"/>
</dbReference>
<keyword evidence="1" id="KW-1133">Transmembrane helix</keyword>
<evidence type="ECO:0000313" key="3">
    <source>
        <dbReference type="Proteomes" id="UP000243719"/>
    </source>
</evidence>
<protein>
    <submittedName>
        <fullName evidence="2">4-amino-4-deoxy-L-arabinose transferase</fullName>
    </submittedName>
</protein>
<reference evidence="3" key="1">
    <citation type="submission" date="2016-09" db="EMBL/GenBank/DDBJ databases">
        <authorList>
            <person name="Varghese N."/>
            <person name="Submissions S."/>
        </authorList>
    </citation>
    <scope>NUCLEOTIDE SEQUENCE [LARGE SCALE GENOMIC DNA]</scope>
    <source>
        <strain evidence="3">JS23</strain>
    </source>
</reference>
<dbReference type="STRING" id="1770053.SAMN05216551_103106"/>
<feature type="transmembrane region" description="Helical" evidence="1">
    <location>
        <begin position="332"/>
        <end position="350"/>
    </location>
</feature>
<feature type="transmembrane region" description="Helical" evidence="1">
    <location>
        <begin position="458"/>
        <end position="481"/>
    </location>
</feature>
<feature type="transmembrane region" description="Helical" evidence="1">
    <location>
        <begin position="382"/>
        <end position="404"/>
    </location>
</feature>
<feature type="transmembrane region" description="Helical" evidence="1">
    <location>
        <begin position="111"/>
        <end position="132"/>
    </location>
</feature>
<feature type="transmembrane region" description="Helical" evidence="1">
    <location>
        <begin position="87"/>
        <end position="104"/>
    </location>
</feature>
<name>A0A1H2PLX8_9BURK</name>
<keyword evidence="1" id="KW-0472">Membrane</keyword>
<feature type="transmembrane region" description="Helical" evidence="1">
    <location>
        <begin position="424"/>
        <end position="446"/>
    </location>
</feature>
<feature type="transmembrane region" description="Helical" evidence="1">
    <location>
        <begin position="179"/>
        <end position="196"/>
    </location>
</feature>
<sequence>MSARRRTGSESMNPVVRLTASATRALPRAALLAICLIYAATGLFARDPWKNEDAAGFGAMYTLAHGTPADWLTPNIFGHPVPDNGPLMYWLGALSIRLTGWLLGASNAARLPTLLLFLLTCGLVWYGSYLLGRRAEVQPFKYAFGGEPAPRDYGRTIADGAVLILLACFGLAERGHESTAQIAQLLSVTLVLYGLARLSDKPWQGAACWGGGVGLLALSGNPVMPVAVGVCTLAVPLLSPALRRVQLLVLGLPLALAIGLSWPLVAWFAAPDTAAHRYLYDWLNAGLNRYSGGPSNVLAYAAKNFPLFTWPAWPLALWSLWSWRRLWRAPHVAAPLAVAVPLLLLVLLQSHQNNRLFVLPLPALSMLAAFGLPTLKRGAINAIDWFAVLSFTLLSGFVWIVWIAGQTGFPPPIARNLARLLPGFQPSFNPLALAAALAATAAWVWLVRWRLSRSPKVLWRSVVLSSAGTTLMWVLLMTLWLPFIDYSRTYRDVAQQIASHLPPDYTCIDPVRLGEAQIASFGYFADMRFRRPGQSDCNVLLRQDRQDFGDPQSPAPYCWRQVWEGRRAADRDERFRLYLREARPARAGAGGCR</sequence>
<proteinExistence type="predicted"/>
<gene>
    <name evidence="2" type="ORF">SAMN05216551_103106</name>
</gene>
<keyword evidence="3" id="KW-1185">Reference proteome</keyword>
<feature type="transmembrane region" description="Helical" evidence="1">
    <location>
        <begin position="356"/>
        <end position="375"/>
    </location>
</feature>
<dbReference type="EMBL" id="FNLO01000003">
    <property type="protein sequence ID" value="SDV47567.1"/>
    <property type="molecule type" value="Genomic_DNA"/>
</dbReference>
<dbReference type="AlphaFoldDB" id="A0A1H2PLX8"/>
<feature type="transmembrane region" description="Helical" evidence="1">
    <location>
        <begin position="247"/>
        <end position="270"/>
    </location>
</feature>
<feature type="transmembrane region" description="Helical" evidence="1">
    <location>
        <begin position="152"/>
        <end position="172"/>
    </location>
</feature>
<accession>A0A1H2PLX8</accession>
<evidence type="ECO:0000256" key="1">
    <source>
        <dbReference type="SAM" id="Phobius"/>
    </source>
</evidence>
<keyword evidence="1" id="KW-0812">Transmembrane</keyword>
<dbReference type="Proteomes" id="UP000243719">
    <property type="component" value="Unassembled WGS sequence"/>
</dbReference>
<keyword evidence="2" id="KW-0808">Transferase</keyword>